<dbReference type="InterPro" id="IPR037159">
    <property type="entry name" value="RNA_POL_N_sf"/>
</dbReference>
<name>A0A2A5T3L6_9GAMM</name>
<organism evidence="1 2">
    <name type="scientific">Candidatus Enterovibrio escicola</name>
    <dbReference type="NCBI Taxonomy" id="1927127"/>
    <lineage>
        <taxon>Bacteria</taxon>
        <taxon>Pseudomonadati</taxon>
        <taxon>Pseudomonadota</taxon>
        <taxon>Gammaproteobacteria</taxon>
        <taxon>Vibrionales</taxon>
        <taxon>Vibrionaceae</taxon>
        <taxon>Enterovibrio</taxon>
    </lineage>
</organism>
<dbReference type="EMBL" id="NBYY01000015">
    <property type="protein sequence ID" value="PCS22744.1"/>
    <property type="molecule type" value="Genomic_DNA"/>
</dbReference>
<comment type="caution">
    <text evidence="1">The sequence shown here is derived from an EMBL/GenBank/DDBJ whole genome shotgun (WGS) entry which is preliminary data.</text>
</comment>
<evidence type="ECO:0000313" key="2">
    <source>
        <dbReference type="Proteomes" id="UP000219020"/>
    </source>
</evidence>
<gene>
    <name evidence="1" type="ORF">BTN49_1702</name>
</gene>
<dbReference type="RefSeq" id="WP_097356520.1">
    <property type="nucleotide sequence ID" value="NZ_CAWNJE010000009.1"/>
</dbReference>
<reference evidence="2" key="1">
    <citation type="submission" date="2017-04" db="EMBL/GenBank/DDBJ databases">
        <title>Genome evolution of the luminous symbionts of deep sea anglerfish.</title>
        <authorList>
            <person name="Hendry T.A."/>
        </authorList>
    </citation>
    <scope>NUCLEOTIDE SEQUENCE [LARGE SCALE GENOMIC DNA]</scope>
</reference>
<proteinExistence type="predicted"/>
<keyword evidence="2" id="KW-1185">Reference proteome</keyword>
<accession>A0A2A5T3L6</accession>
<evidence type="ECO:0000313" key="1">
    <source>
        <dbReference type="EMBL" id="PCS22744.1"/>
    </source>
</evidence>
<dbReference type="AlphaFoldDB" id="A0A2A5T3L6"/>
<protein>
    <submittedName>
        <fullName evidence="1">Uncharacterized protein</fullName>
    </submittedName>
</protein>
<dbReference type="GeneID" id="66951744"/>
<dbReference type="Proteomes" id="UP000219020">
    <property type="component" value="Unassembled WGS sequence"/>
</dbReference>
<sequence>MTLVGIRTFETTISFACPTLKDLKLNITALRELYVRQIDSKYTQREERYTQIMNELTTAASDGKESNTAYGLLLIGKSIDELAEALTAYHTTPRDKPHVVHEVFGYMPDTRVITTIVLNTYINGINSYLPILKIAVRIAKNLQDEINFLHLESVDVNIFRRTTINVATKSRLHEKRASLRWFLKNAAGIPSFAWPDNEKMAIDHALIVFFNNHFG</sequence>
<dbReference type="Gene3D" id="1.10.1320.10">
    <property type="entry name" value="DNA-directed RNA polymerase, N-terminal domain"/>
    <property type="match status" value="1"/>
</dbReference>